<sequence length="325" mass="34747">MSSHSLLGVLRQYIGLGHNTTSHGEKLISTLGGCFGVAAVFIITSAIVATGLLQSTTGYLVVSSMGASAVLLFAVPHGALSQPWAVCGGHLISAFIGVTVAQFLGTSAVFAGLAVGLAIGAMYYARCIHPPGGATALTAVVGGSSVTQLGYDFLLVPILINVLAILFIAVLFNSVFRWRRYPAHWAHITKPATATSSNASDRQFELTQEDFAAAMQQLDSFVDITTDGLIDLLELAKIHAEKNITHPDQIIAGHIYSNGKLGQLWSIRQVVDAGDETDPAKDRIIYKVLAGAGNYETGICLRSEFKQWARFEVEKKNNQWVKVSD</sequence>
<proteinExistence type="predicted"/>
<protein>
    <submittedName>
        <fullName evidence="3">HPP family protein</fullName>
    </submittedName>
</protein>
<name>A0AAW7X4W6_9GAMM</name>
<feature type="transmembrane region" description="Helical" evidence="1">
    <location>
        <begin position="153"/>
        <end position="172"/>
    </location>
</feature>
<dbReference type="AlphaFoldDB" id="A0AAW7X4W6"/>
<feature type="transmembrane region" description="Helical" evidence="1">
    <location>
        <begin position="92"/>
        <end position="125"/>
    </location>
</feature>
<dbReference type="Pfam" id="PF04982">
    <property type="entry name" value="TM_HPP"/>
    <property type="match status" value="1"/>
</dbReference>
<dbReference type="InterPro" id="IPR007065">
    <property type="entry name" value="HPP"/>
</dbReference>
<evidence type="ECO:0000313" key="4">
    <source>
        <dbReference type="Proteomes" id="UP001169760"/>
    </source>
</evidence>
<keyword evidence="1" id="KW-1133">Transmembrane helix</keyword>
<comment type="caution">
    <text evidence="3">The sequence shown here is derived from an EMBL/GenBank/DDBJ whole genome shotgun (WGS) entry which is preliminary data.</text>
</comment>
<feature type="transmembrane region" description="Helical" evidence="1">
    <location>
        <begin position="59"/>
        <end position="80"/>
    </location>
</feature>
<evidence type="ECO:0000259" key="2">
    <source>
        <dbReference type="Pfam" id="PF04982"/>
    </source>
</evidence>
<evidence type="ECO:0000256" key="1">
    <source>
        <dbReference type="SAM" id="Phobius"/>
    </source>
</evidence>
<evidence type="ECO:0000313" key="3">
    <source>
        <dbReference type="EMBL" id="MDO6422590.1"/>
    </source>
</evidence>
<dbReference type="EMBL" id="JAUOPB010000006">
    <property type="protein sequence ID" value="MDO6422590.1"/>
    <property type="molecule type" value="Genomic_DNA"/>
</dbReference>
<reference evidence="3" key="1">
    <citation type="submission" date="2023-07" db="EMBL/GenBank/DDBJ databases">
        <title>Genome content predicts the carbon catabolic preferences of heterotrophic bacteria.</title>
        <authorList>
            <person name="Gralka M."/>
        </authorList>
    </citation>
    <scope>NUCLEOTIDE SEQUENCE</scope>
    <source>
        <strain evidence="3">I3M17_2</strain>
    </source>
</reference>
<keyword evidence="1" id="KW-0472">Membrane</keyword>
<dbReference type="PANTHER" id="PTHR33741">
    <property type="entry name" value="TRANSMEMBRANE PROTEIN DDB_G0269096-RELATED"/>
    <property type="match status" value="1"/>
</dbReference>
<dbReference type="InterPro" id="IPR058581">
    <property type="entry name" value="TM_HPP"/>
</dbReference>
<dbReference type="PANTHER" id="PTHR33741:SF5">
    <property type="entry name" value="TRANSMEMBRANE PROTEIN DDB_G0269096-RELATED"/>
    <property type="match status" value="1"/>
</dbReference>
<feature type="transmembrane region" description="Helical" evidence="1">
    <location>
        <begin position="27"/>
        <end position="53"/>
    </location>
</feature>
<gene>
    <name evidence="3" type="ORF">Q4521_08905</name>
</gene>
<dbReference type="Proteomes" id="UP001169760">
    <property type="component" value="Unassembled WGS sequence"/>
</dbReference>
<accession>A0AAW7X4W6</accession>
<organism evidence="3 4">
    <name type="scientific">Saccharophagus degradans</name>
    <dbReference type="NCBI Taxonomy" id="86304"/>
    <lineage>
        <taxon>Bacteria</taxon>
        <taxon>Pseudomonadati</taxon>
        <taxon>Pseudomonadota</taxon>
        <taxon>Gammaproteobacteria</taxon>
        <taxon>Cellvibrionales</taxon>
        <taxon>Cellvibrionaceae</taxon>
        <taxon>Saccharophagus</taxon>
    </lineage>
</organism>
<keyword evidence="1" id="KW-0812">Transmembrane</keyword>
<feature type="domain" description="HPP transmembrane region" evidence="2">
    <location>
        <begin position="21"/>
        <end position="182"/>
    </location>
</feature>
<dbReference type="RefSeq" id="WP_216064865.1">
    <property type="nucleotide sequence ID" value="NZ_JAHKPP010000036.1"/>
</dbReference>